<dbReference type="GO" id="GO:0016491">
    <property type="term" value="F:oxidoreductase activity"/>
    <property type="evidence" value="ECO:0007669"/>
    <property type="project" value="InterPro"/>
</dbReference>
<dbReference type="AlphaFoldDB" id="A0A4T0W2M5"/>
<name>A0A4T0W2M5_9PEZI</name>
<gene>
    <name evidence="3" type="ORF">CH35J_004996</name>
</gene>
<proteinExistence type="inferred from homology"/>
<dbReference type="Proteomes" id="UP000305883">
    <property type="component" value="Unassembled WGS sequence"/>
</dbReference>
<dbReference type="OrthoDB" id="412788at2759"/>
<evidence type="ECO:0000313" key="3">
    <source>
        <dbReference type="EMBL" id="TIC99166.1"/>
    </source>
</evidence>
<dbReference type="PANTHER" id="PTHR34598">
    <property type="entry name" value="BLL6449 PROTEIN"/>
    <property type="match status" value="1"/>
</dbReference>
<evidence type="ECO:0000313" key="4">
    <source>
        <dbReference type="Proteomes" id="UP000305883"/>
    </source>
</evidence>
<feature type="region of interest" description="Disordered" evidence="2">
    <location>
        <begin position="318"/>
        <end position="337"/>
    </location>
</feature>
<accession>A0A4T0W2M5</accession>
<dbReference type="InterPro" id="IPR044053">
    <property type="entry name" value="AsaB-like"/>
</dbReference>
<evidence type="ECO:0000256" key="2">
    <source>
        <dbReference type="SAM" id="MobiDB-lite"/>
    </source>
</evidence>
<comment type="similarity">
    <text evidence="1">Belongs to the asaB hydroxylase/desaturase family.</text>
</comment>
<protein>
    <recommendedName>
        <fullName evidence="5">GA4 desaturase</fullName>
    </recommendedName>
</protein>
<dbReference type="PANTHER" id="PTHR34598:SF3">
    <property type="entry name" value="OXIDOREDUCTASE AN1597"/>
    <property type="match status" value="1"/>
</dbReference>
<feature type="compositionally biased region" description="Acidic residues" evidence="2">
    <location>
        <begin position="324"/>
        <end position="333"/>
    </location>
</feature>
<reference evidence="3 4" key="1">
    <citation type="journal article" date="2019" name="Genome Biol. Evol.">
        <title>Genomic Plasticity Mediated by Transposable Elements in the Plant Pathogenic Fungus Colletotrichum higginsianum.</title>
        <authorList>
            <person name="Tsushima A."/>
            <person name="Gan P."/>
            <person name="Kumakura N."/>
            <person name="Narusaka M."/>
            <person name="Takano Y."/>
            <person name="Narusaka Y."/>
            <person name="Shirasu K."/>
        </authorList>
    </citation>
    <scope>NUCLEOTIDE SEQUENCE [LARGE SCALE GENOMIC DNA]</scope>
    <source>
        <strain evidence="3 4">MAFF305635-RFP</strain>
    </source>
</reference>
<sequence length="402" mass="45261">MALDKIASNLSKVSGSASLDSPRQVLGSFNYYNGSGIPALNDLTIIEGTSPDNKTYQLPVTDLRSLPTPLSSYTHEKHGFQIVRQPLPISPSPAAVHDHRVMTKEYYPSMTALLKKTLGARCAVVRKHSLRDIPDWAPVGMNPEIGFEIESLAPFSIAHSDYTPAGARGHFRAMKEPDWFVENDVTDGSTTAAERDEFFRLRRAIIDAEDRAVAEAGIGPEVVRGQRAQPRGGHWDWDGANYKGPRYAFFSIWRAWETVRRDPLAVMDMSRPVSRKVEYAPLTRTYRDRPGCVPFYYSQNALIRPLGWRRRRRDSGFEAGAHGDDDDDDDATGDGEPAWCYLSEQTPEEVYFLKFYDSEALVRRGKGQDDVQLLCPHSAFQVEGAETAPTRRSCELRVWCIW</sequence>
<comment type="caution">
    <text evidence="3">The sequence shown here is derived from an EMBL/GenBank/DDBJ whole genome shotgun (WGS) entry which is preliminary data.</text>
</comment>
<evidence type="ECO:0000256" key="1">
    <source>
        <dbReference type="ARBA" id="ARBA00023604"/>
    </source>
</evidence>
<dbReference type="EMBL" id="MWPZ01000004">
    <property type="protein sequence ID" value="TIC99166.1"/>
    <property type="molecule type" value="Genomic_DNA"/>
</dbReference>
<evidence type="ECO:0008006" key="5">
    <source>
        <dbReference type="Google" id="ProtNLM"/>
    </source>
</evidence>
<organism evidence="3 4">
    <name type="scientific">Colletotrichum higginsianum</name>
    <dbReference type="NCBI Taxonomy" id="80884"/>
    <lineage>
        <taxon>Eukaryota</taxon>
        <taxon>Fungi</taxon>
        <taxon>Dikarya</taxon>
        <taxon>Ascomycota</taxon>
        <taxon>Pezizomycotina</taxon>
        <taxon>Sordariomycetes</taxon>
        <taxon>Hypocreomycetidae</taxon>
        <taxon>Glomerellales</taxon>
        <taxon>Glomerellaceae</taxon>
        <taxon>Colletotrichum</taxon>
        <taxon>Colletotrichum destructivum species complex</taxon>
    </lineage>
</organism>